<reference evidence="1 2" key="1">
    <citation type="submission" date="2016-03" db="EMBL/GenBank/DDBJ databases">
        <title>Niastella vici sp. nov., isolated from farmland soil.</title>
        <authorList>
            <person name="Chen L."/>
            <person name="Wang D."/>
            <person name="Yang S."/>
            <person name="Wang G."/>
        </authorList>
    </citation>
    <scope>NUCLEOTIDE SEQUENCE [LARGE SCALE GENOMIC DNA]</scope>
    <source>
        <strain evidence="1 2">DJ57</strain>
    </source>
</reference>
<organism evidence="1 2">
    <name type="scientific">Niastella vici</name>
    <dbReference type="NCBI Taxonomy" id="1703345"/>
    <lineage>
        <taxon>Bacteria</taxon>
        <taxon>Pseudomonadati</taxon>
        <taxon>Bacteroidota</taxon>
        <taxon>Chitinophagia</taxon>
        <taxon>Chitinophagales</taxon>
        <taxon>Chitinophagaceae</taxon>
        <taxon>Niastella</taxon>
    </lineage>
</organism>
<dbReference type="Gene3D" id="3.40.50.150">
    <property type="entry name" value="Vaccinia Virus protein VP39"/>
    <property type="match status" value="1"/>
</dbReference>
<protein>
    <recommendedName>
        <fullName evidence="3">Methyltransferase domain-containing protein</fullName>
    </recommendedName>
</protein>
<dbReference type="Proteomes" id="UP000192796">
    <property type="component" value="Unassembled WGS sequence"/>
</dbReference>
<gene>
    <name evidence="1" type="ORF">A3860_09675</name>
</gene>
<dbReference type="SUPFAM" id="SSF53335">
    <property type="entry name" value="S-adenosyl-L-methionine-dependent methyltransferases"/>
    <property type="match status" value="1"/>
</dbReference>
<proteinExistence type="predicted"/>
<name>A0A1V9FEP9_9BACT</name>
<dbReference type="OrthoDB" id="9784101at2"/>
<evidence type="ECO:0008006" key="3">
    <source>
        <dbReference type="Google" id="ProtNLM"/>
    </source>
</evidence>
<evidence type="ECO:0000313" key="1">
    <source>
        <dbReference type="EMBL" id="OQP56843.1"/>
    </source>
</evidence>
<dbReference type="Pfam" id="PF13489">
    <property type="entry name" value="Methyltransf_23"/>
    <property type="match status" value="1"/>
</dbReference>
<keyword evidence="2" id="KW-1185">Reference proteome</keyword>
<evidence type="ECO:0000313" key="2">
    <source>
        <dbReference type="Proteomes" id="UP000192796"/>
    </source>
</evidence>
<dbReference type="AlphaFoldDB" id="A0A1V9FEP9"/>
<dbReference type="STRING" id="1703345.A3860_09675"/>
<sequence>MQLSEAISLIKKGIAPQNSPQTWADLGAGKGLFSEALISILLPGSTIHAVDLHKRPSLQHNPSIIFHQADFVKDILPVPILDGILMANSLHYVRDQVACIQQLRTHLRNRTGVFILIEYDTDTGNEWVPYPVSFARAQTVFSAAGFSRIEKIGERSSIYRRDSIYAALISQSVAS</sequence>
<dbReference type="RefSeq" id="WP_081155806.1">
    <property type="nucleotide sequence ID" value="NZ_LVYD01000124.1"/>
</dbReference>
<dbReference type="InterPro" id="IPR029063">
    <property type="entry name" value="SAM-dependent_MTases_sf"/>
</dbReference>
<comment type="caution">
    <text evidence="1">The sequence shown here is derived from an EMBL/GenBank/DDBJ whole genome shotgun (WGS) entry which is preliminary data.</text>
</comment>
<dbReference type="EMBL" id="LVYD01000124">
    <property type="protein sequence ID" value="OQP56843.1"/>
    <property type="molecule type" value="Genomic_DNA"/>
</dbReference>
<accession>A0A1V9FEP9</accession>
<dbReference type="CDD" id="cd02440">
    <property type="entry name" value="AdoMet_MTases"/>
    <property type="match status" value="1"/>
</dbReference>